<proteinExistence type="predicted"/>
<organism evidence="2 3">
    <name type="scientific">Psychrobacter sanguinis</name>
    <dbReference type="NCBI Taxonomy" id="861445"/>
    <lineage>
        <taxon>Bacteria</taxon>
        <taxon>Pseudomonadati</taxon>
        <taxon>Pseudomonadota</taxon>
        <taxon>Gammaproteobacteria</taxon>
        <taxon>Moraxellales</taxon>
        <taxon>Moraxellaceae</taxon>
        <taxon>Psychrobacter</taxon>
    </lineage>
</organism>
<reference evidence="2 3" key="1">
    <citation type="journal article" date="2019" name="PLoS ONE">
        <title>Pup mortality in New Zealand sea lions (Phocarctos hookeri) at Enderby Island, Auckland Islands, 2013-18.</title>
        <authorList>
            <person name="Michael S.A."/>
            <person name="Hayman D.T.S."/>
            <person name="Gray R."/>
            <person name="Zhang J."/>
            <person name="Rogers L."/>
            <person name="Roe W.D."/>
        </authorList>
    </citation>
    <scope>NUCLEOTIDE SEQUENCE [LARGE SCALE GENOMIC DNA]</scope>
    <source>
        <strain evidence="2 3">SM868</strain>
    </source>
</reference>
<protein>
    <submittedName>
        <fullName evidence="2">Uncharacterized protein</fullName>
    </submittedName>
</protein>
<dbReference type="Proteomes" id="UP000442109">
    <property type="component" value="Unassembled WGS sequence"/>
</dbReference>
<keyword evidence="1" id="KW-1133">Transmembrane helix</keyword>
<evidence type="ECO:0000313" key="2">
    <source>
        <dbReference type="EMBL" id="MUG32195.1"/>
    </source>
</evidence>
<accession>A0A844M0B3</accession>
<dbReference type="AlphaFoldDB" id="A0A844M0B3"/>
<keyword evidence="1" id="KW-0472">Membrane</keyword>
<dbReference type="EMBL" id="WFKQ01000003">
    <property type="protein sequence ID" value="MUG32195.1"/>
    <property type="molecule type" value="Genomic_DNA"/>
</dbReference>
<keyword evidence="1" id="KW-0812">Transmembrane</keyword>
<comment type="caution">
    <text evidence="2">The sequence shown here is derived from an EMBL/GenBank/DDBJ whole genome shotgun (WGS) entry which is preliminary data.</text>
</comment>
<dbReference type="RefSeq" id="WP_150097896.1">
    <property type="nucleotide sequence ID" value="NZ_WFKQ01000003.1"/>
</dbReference>
<name>A0A844M0B3_9GAMM</name>
<dbReference type="OrthoDB" id="6660562at2"/>
<feature type="transmembrane region" description="Helical" evidence="1">
    <location>
        <begin position="6"/>
        <end position="29"/>
    </location>
</feature>
<evidence type="ECO:0000313" key="3">
    <source>
        <dbReference type="Proteomes" id="UP000442109"/>
    </source>
</evidence>
<gene>
    <name evidence="2" type="ORF">GB996_05240</name>
</gene>
<sequence length="74" mass="8741">MQSTQIIWVTIVSYMLLAVTISFITSLWIRYHLRRPTVFPHCLLTDRPVRSTYCLLTDKPIVRSFCLLSERPDK</sequence>
<keyword evidence="3" id="KW-1185">Reference proteome</keyword>
<evidence type="ECO:0000256" key="1">
    <source>
        <dbReference type="SAM" id="Phobius"/>
    </source>
</evidence>